<dbReference type="CDD" id="cd07989">
    <property type="entry name" value="LPLAT_AGPAT-like"/>
    <property type="match status" value="1"/>
</dbReference>
<evidence type="ECO:0000259" key="7">
    <source>
        <dbReference type="SMART" id="SM00563"/>
    </source>
</evidence>
<dbReference type="Pfam" id="PF01553">
    <property type="entry name" value="Acyltransferase"/>
    <property type="match status" value="1"/>
</dbReference>
<keyword evidence="9" id="KW-1185">Reference proteome</keyword>
<keyword evidence="2" id="KW-0444">Lipid biosynthesis</keyword>
<proteinExistence type="predicted"/>
<dbReference type="EMBL" id="JAJATZ010000001">
    <property type="protein sequence ID" value="MCB5197954.1"/>
    <property type="molecule type" value="Genomic_DNA"/>
</dbReference>
<evidence type="ECO:0000256" key="4">
    <source>
        <dbReference type="ARBA" id="ARBA00023098"/>
    </source>
</evidence>
<comment type="pathway">
    <text evidence="1">Lipid metabolism.</text>
</comment>
<accession>A0ABS8BQS8</accession>
<keyword evidence="4" id="KW-0443">Lipid metabolism</keyword>
<feature type="transmembrane region" description="Helical" evidence="6">
    <location>
        <begin position="26"/>
        <end position="45"/>
    </location>
</feature>
<organism evidence="8 9">
    <name type="scientific">Loktanella gaetbuli</name>
    <dbReference type="NCBI Taxonomy" id="2881335"/>
    <lineage>
        <taxon>Bacteria</taxon>
        <taxon>Pseudomonadati</taxon>
        <taxon>Pseudomonadota</taxon>
        <taxon>Alphaproteobacteria</taxon>
        <taxon>Rhodobacterales</taxon>
        <taxon>Roseobacteraceae</taxon>
        <taxon>Loktanella</taxon>
    </lineage>
</organism>
<reference evidence="8" key="1">
    <citation type="submission" date="2021-10" db="EMBL/GenBank/DDBJ databases">
        <title>Loktanella gaetbuli sp. nov., isolated from a tidal flat.</title>
        <authorList>
            <person name="Park S."/>
            <person name="Yoon J.-H."/>
        </authorList>
    </citation>
    <scope>NUCLEOTIDE SEQUENCE</scope>
    <source>
        <strain evidence="8">TSTF-M6</strain>
    </source>
</reference>
<evidence type="ECO:0000256" key="2">
    <source>
        <dbReference type="ARBA" id="ARBA00022516"/>
    </source>
</evidence>
<dbReference type="GO" id="GO:0016746">
    <property type="term" value="F:acyltransferase activity"/>
    <property type="evidence" value="ECO:0007669"/>
    <property type="project" value="UniProtKB-KW"/>
</dbReference>
<evidence type="ECO:0000256" key="1">
    <source>
        <dbReference type="ARBA" id="ARBA00005189"/>
    </source>
</evidence>
<keyword evidence="5 8" id="KW-0012">Acyltransferase</keyword>
<keyword evidence="6" id="KW-0472">Membrane</keyword>
<evidence type="ECO:0000256" key="3">
    <source>
        <dbReference type="ARBA" id="ARBA00022679"/>
    </source>
</evidence>
<dbReference type="PANTHER" id="PTHR10434">
    <property type="entry name" value="1-ACYL-SN-GLYCEROL-3-PHOSPHATE ACYLTRANSFERASE"/>
    <property type="match status" value="1"/>
</dbReference>
<dbReference type="SMART" id="SM00563">
    <property type="entry name" value="PlsC"/>
    <property type="match status" value="1"/>
</dbReference>
<gene>
    <name evidence="8" type="ORF">LGQ03_01745</name>
</gene>
<dbReference type="InterPro" id="IPR002123">
    <property type="entry name" value="Plipid/glycerol_acylTrfase"/>
</dbReference>
<dbReference type="RefSeq" id="WP_226747008.1">
    <property type="nucleotide sequence ID" value="NZ_JAJATZ010000001.1"/>
</dbReference>
<sequence>MTWAVEPAPEPVRLDLRDWLRVLRRGVPMAALVFGGLALLLLIRVIERPLHGHERPWTPHLTRVVCVGALALMGLRRVQVGTPMRGAGALVANHASWLDIFALNAGSCVAFVAKSEVAGWPGIGWLARATGTLFIARDRRRARDHVDAIAGRLSQGQTLVFFPEGTSSDGLRVLPFKPTLFAPFIGSGTVLQPVTLDYRAPAGGDPRSYGWWGDMDFAPHLLATLALRRQGQVTVTYHAPVIADAGTDRKVIARQMEHTVRSALTAQPVSGTLPEGF</sequence>
<evidence type="ECO:0000256" key="6">
    <source>
        <dbReference type="SAM" id="Phobius"/>
    </source>
</evidence>
<evidence type="ECO:0000256" key="5">
    <source>
        <dbReference type="ARBA" id="ARBA00023315"/>
    </source>
</evidence>
<dbReference type="PANTHER" id="PTHR10434:SF64">
    <property type="entry name" value="1-ACYL-SN-GLYCEROL-3-PHOSPHATE ACYLTRANSFERASE-RELATED"/>
    <property type="match status" value="1"/>
</dbReference>
<dbReference type="Proteomes" id="UP001138961">
    <property type="component" value="Unassembled WGS sequence"/>
</dbReference>
<comment type="caution">
    <text evidence="8">The sequence shown here is derived from an EMBL/GenBank/DDBJ whole genome shotgun (WGS) entry which is preliminary data.</text>
</comment>
<evidence type="ECO:0000313" key="8">
    <source>
        <dbReference type="EMBL" id="MCB5197954.1"/>
    </source>
</evidence>
<name>A0ABS8BQS8_9RHOB</name>
<evidence type="ECO:0000313" key="9">
    <source>
        <dbReference type="Proteomes" id="UP001138961"/>
    </source>
</evidence>
<keyword evidence="3" id="KW-0808">Transferase</keyword>
<keyword evidence="6" id="KW-1133">Transmembrane helix</keyword>
<keyword evidence="6" id="KW-0812">Transmembrane</keyword>
<dbReference type="SUPFAM" id="SSF69593">
    <property type="entry name" value="Glycerol-3-phosphate (1)-acyltransferase"/>
    <property type="match status" value="1"/>
</dbReference>
<protein>
    <submittedName>
        <fullName evidence="8">1-acyl-sn-glycerol-3-phosphate acyltransferase</fullName>
    </submittedName>
</protein>
<feature type="domain" description="Phospholipid/glycerol acyltransferase" evidence="7">
    <location>
        <begin position="88"/>
        <end position="199"/>
    </location>
</feature>